<organism evidence="6 7">
    <name type="scientific">Dimorphilus gyrociliatus</name>
    <dbReference type="NCBI Taxonomy" id="2664684"/>
    <lineage>
        <taxon>Eukaryota</taxon>
        <taxon>Metazoa</taxon>
        <taxon>Spiralia</taxon>
        <taxon>Lophotrochozoa</taxon>
        <taxon>Annelida</taxon>
        <taxon>Polychaeta</taxon>
        <taxon>Polychaeta incertae sedis</taxon>
        <taxon>Dinophilidae</taxon>
        <taxon>Dimorphilus</taxon>
    </lineage>
</organism>
<dbReference type="CDD" id="cd00160">
    <property type="entry name" value="RhoGEF"/>
    <property type="match status" value="1"/>
</dbReference>
<dbReference type="InterPro" id="IPR000219">
    <property type="entry name" value="DH_dom"/>
</dbReference>
<dbReference type="InterPro" id="IPR051336">
    <property type="entry name" value="RhoGEF_Guanine_NuclExch_SF"/>
</dbReference>
<reference evidence="6 7" key="1">
    <citation type="submission" date="2020-08" db="EMBL/GenBank/DDBJ databases">
        <authorList>
            <person name="Hejnol A."/>
        </authorList>
    </citation>
    <scope>NUCLEOTIDE SEQUENCE [LARGE SCALE GENOMIC DNA]</scope>
</reference>
<feature type="domain" description="PH" evidence="4">
    <location>
        <begin position="1456"/>
        <end position="1563"/>
    </location>
</feature>
<dbReference type="CDD" id="cd00176">
    <property type="entry name" value="SPEC"/>
    <property type="match status" value="4"/>
</dbReference>
<dbReference type="GO" id="GO:0019898">
    <property type="term" value="C:extrinsic component of membrane"/>
    <property type="evidence" value="ECO:0007669"/>
    <property type="project" value="TreeGrafter"/>
</dbReference>
<dbReference type="PANTHER" id="PTHR22826:SF106">
    <property type="entry name" value="TRIO, ISOFORM A"/>
    <property type="match status" value="1"/>
</dbReference>
<dbReference type="PROSITE" id="PS50010">
    <property type="entry name" value="DH_2"/>
    <property type="match status" value="1"/>
</dbReference>
<dbReference type="Pfam" id="PF00435">
    <property type="entry name" value="Spectrin"/>
    <property type="match status" value="4"/>
</dbReference>
<feature type="compositionally biased region" description="Polar residues" evidence="3">
    <location>
        <begin position="1597"/>
        <end position="1609"/>
    </location>
</feature>
<keyword evidence="2" id="KW-0175">Coiled coil</keyword>
<evidence type="ECO:0000256" key="2">
    <source>
        <dbReference type="SAM" id="Coils"/>
    </source>
</evidence>
<protein>
    <submittedName>
        <fullName evidence="6">DgyrCDS13953</fullName>
    </submittedName>
</protein>
<dbReference type="Proteomes" id="UP000549394">
    <property type="component" value="Unassembled WGS sequence"/>
</dbReference>
<dbReference type="SMART" id="SM00150">
    <property type="entry name" value="SPEC"/>
    <property type="match status" value="6"/>
</dbReference>
<dbReference type="GO" id="GO:0005737">
    <property type="term" value="C:cytoplasm"/>
    <property type="evidence" value="ECO:0007669"/>
    <property type="project" value="TreeGrafter"/>
</dbReference>
<feature type="compositionally biased region" description="Basic and acidic residues" evidence="3">
    <location>
        <begin position="1219"/>
        <end position="1231"/>
    </location>
</feature>
<dbReference type="Gene3D" id="1.20.58.60">
    <property type="match status" value="5"/>
</dbReference>
<evidence type="ECO:0000256" key="3">
    <source>
        <dbReference type="SAM" id="MobiDB-lite"/>
    </source>
</evidence>
<dbReference type="Pfam" id="PF00621">
    <property type="entry name" value="RhoGEF"/>
    <property type="match status" value="1"/>
</dbReference>
<feature type="coiled-coil region" evidence="2">
    <location>
        <begin position="679"/>
        <end position="706"/>
    </location>
</feature>
<keyword evidence="7" id="KW-1185">Reference proteome</keyword>
<dbReference type="Pfam" id="PF22697">
    <property type="entry name" value="SOS1_NGEF_PH"/>
    <property type="match status" value="1"/>
</dbReference>
<dbReference type="FunFam" id="1.20.58.60:FF:000023">
    <property type="entry name" value="Kalirin RhoGEF kinase b"/>
    <property type="match status" value="1"/>
</dbReference>
<dbReference type="SMART" id="SM00516">
    <property type="entry name" value="SEC14"/>
    <property type="match status" value="1"/>
</dbReference>
<dbReference type="OrthoDB" id="10256089at2759"/>
<feature type="coiled-coil region" evidence="2">
    <location>
        <begin position="992"/>
        <end position="1019"/>
    </location>
</feature>
<comment type="caution">
    <text evidence="6">The sequence shown here is derived from an EMBL/GenBank/DDBJ whole genome shotgun (WGS) entry which is preliminary data.</text>
</comment>
<dbReference type="InterPro" id="IPR055251">
    <property type="entry name" value="SOS1_NGEF_PH"/>
</dbReference>
<accession>A0A7I8WC61</accession>
<evidence type="ECO:0000259" key="4">
    <source>
        <dbReference type="PROSITE" id="PS50003"/>
    </source>
</evidence>
<evidence type="ECO:0000259" key="5">
    <source>
        <dbReference type="PROSITE" id="PS50010"/>
    </source>
</evidence>
<dbReference type="InterPro" id="IPR001251">
    <property type="entry name" value="CRAL-TRIO_dom"/>
</dbReference>
<dbReference type="SMART" id="SM00233">
    <property type="entry name" value="PH"/>
    <property type="match status" value="1"/>
</dbReference>
<dbReference type="InterPro" id="IPR018159">
    <property type="entry name" value="Spectrin/alpha-actinin"/>
</dbReference>
<dbReference type="InterPro" id="IPR058918">
    <property type="entry name" value="KALRN/TRIO-like_spectrin"/>
</dbReference>
<dbReference type="PANTHER" id="PTHR22826">
    <property type="entry name" value="RHO GUANINE EXCHANGE FACTOR-RELATED"/>
    <property type="match status" value="1"/>
</dbReference>
<keyword evidence="1" id="KW-0344">Guanine-nucleotide releasing factor</keyword>
<dbReference type="GO" id="GO:0007411">
    <property type="term" value="P:axon guidance"/>
    <property type="evidence" value="ECO:0007669"/>
    <property type="project" value="TreeGrafter"/>
</dbReference>
<dbReference type="PROSITE" id="PS50003">
    <property type="entry name" value="PH_DOMAIN"/>
    <property type="match status" value="1"/>
</dbReference>
<dbReference type="SMART" id="SM00325">
    <property type="entry name" value="RhoGEF"/>
    <property type="match status" value="1"/>
</dbReference>
<feature type="domain" description="DH" evidence="5">
    <location>
        <begin position="1265"/>
        <end position="1439"/>
    </location>
</feature>
<dbReference type="SUPFAM" id="SSF46966">
    <property type="entry name" value="Spectrin repeat"/>
    <property type="match status" value="6"/>
</dbReference>
<proteinExistence type="predicted"/>
<dbReference type="InterPro" id="IPR002017">
    <property type="entry name" value="Spectrin_repeat"/>
</dbReference>
<dbReference type="EMBL" id="CAJFCJ010000028">
    <property type="protein sequence ID" value="CAD5125744.1"/>
    <property type="molecule type" value="Genomic_DNA"/>
</dbReference>
<gene>
    <name evidence="6" type="ORF">DGYR_LOCUS13075</name>
</gene>
<dbReference type="SUPFAM" id="SSF48065">
    <property type="entry name" value="DBL homology domain (DH-domain)"/>
    <property type="match status" value="1"/>
</dbReference>
<evidence type="ECO:0000256" key="1">
    <source>
        <dbReference type="ARBA" id="ARBA00022658"/>
    </source>
</evidence>
<dbReference type="Pfam" id="PF13716">
    <property type="entry name" value="CRAL_TRIO_2"/>
    <property type="match status" value="1"/>
</dbReference>
<dbReference type="InterPro" id="IPR011993">
    <property type="entry name" value="PH-like_dom_sf"/>
</dbReference>
<feature type="region of interest" description="Disordered" evidence="3">
    <location>
        <begin position="1597"/>
        <end position="1631"/>
    </location>
</feature>
<dbReference type="InterPro" id="IPR001849">
    <property type="entry name" value="PH_domain"/>
</dbReference>
<dbReference type="Gene3D" id="1.20.900.10">
    <property type="entry name" value="Dbl homology (DH) domain"/>
    <property type="match status" value="1"/>
</dbReference>
<dbReference type="GO" id="GO:0005085">
    <property type="term" value="F:guanyl-nucleotide exchange factor activity"/>
    <property type="evidence" value="ECO:0007669"/>
    <property type="project" value="UniProtKB-KW"/>
</dbReference>
<dbReference type="SUPFAM" id="SSF50729">
    <property type="entry name" value="PH domain-like"/>
    <property type="match status" value="1"/>
</dbReference>
<dbReference type="Pfam" id="PF23323">
    <property type="entry name" value="Spectrin_6"/>
    <property type="match status" value="1"/>
</dbReference>
<dbReference type="Gene3D" id="2.30.29.30">
    <property type="entry name" value="Pleckstrin-homology domain (PH domain)/Phosphotyrosine-binding domain (PTB)"/>
    <property type="match status" value="1"/>
</dbReference>
<name>A0A7I8WC61_9ANNE</name>
<feature type="region of interest" description="Disordered" evidence="3">
    <location>
        <begin position="1214"/>
        <end position="1243"/>
    </location>
</feature>
<evidence type="ECO:0000313" key="7">
    <source>
        <dbReference type="Proteomes" id="UP000549394"/>
    </source>
</evidence>
<evidence type="ECO:0000313" key="6">
    <source>
        <dbReference type="EMBL" id="CAD5125744.1"/>
    </source>
</evidence>
<sequence>MDGQSKSLDAYYEDDLRHYYKPAPYVSDRIRAVDILPILRERIAYLSGGRDRRGGPILTFPNPSKLDKLSSDEIKAVVCYLLALPSADVKEKGFAVIVDIRNGSWSQGKLILNVLQETCPHEIYATFILKPEKFWEKQKANIGSSKYKFETHLVSGEQLHKFIQPAQLTEDIDGILRYNHEEWMEIRVLAETFAWKAQDLHTKMEQLKSLLTEYSLPDDINESKRVLEEHDTFIRMRVTRSPVEVLDSEGQKILDKICEVSSSYDQGGACTTGSLPHDSRMVSNADLQNLAPKVWAMVERLHQSKQQLVQLWHNKRSKLEQCVQLNMFDRDTEKLYDWMSAKKQEFLIDYTIIGLNMKETKELQERHAQFTSNAMNAYVEVNKAATVAQKLCESGHYASAGIKQQANKLNKEWRNLAAAMDDRTTVLTLSHSFHWKAEDYLNFLPNWIKECENLQIPEEVGRLEDGIHQHQALWDSIMQKYSEVCDDSKSLLNILQTPVSSGSDDSLTAKADYSAGADHVINVLHKVLVAHRNMDNIWTSGKVKLHQRLGLKMFQQDVRQVLVWLDEHGEAFLLKTRAVGRSKPKAKTLYASHQQFEKVAQNTITNAEKLLTAAKELAGTGECNPNEIFQEAQHLEKRMEHFLNQMHARREVLLATVAFYTHEEELRNWFDELSKELESDEVADTLEVAEEMLHQFEQQKESTVEATVNTLTNGERLIEELQQGEPQPNNDISHIQSCLKCIEEKRESLENLWNGRKMRLDLCLELRIFERQALEVCGQMEHWQAEFGQVELPADGDQAQALLNNHDDSVAAMQAFVFDVLQQGLDLAQRLDGSGLDLSKEEGQSAATRVQMLLDFLHQRELQIEEVGEEKRMRLEEFIQYCMFEQDAKQVLQWIKNGDVMLTAGYVCPTSLSDAEGLQKEFDKLHSAIKKTHQSAQELTNKAELLINQGHFKNEAIRNRIEHITAQWQKLTYRVEERKKLAMASRNYFKTVEDVLSVLQNLEKEYDKEEDICNSERALSVKNKFDYLNVVLARHQEKKDAFMKACTLARRMAEVFQKYVHRNILMLNMKYTTNPEEMIHNTLNKLKQQEDVVMYKWTMRKKSLEDCQQFTLFESSAKQALEWFEEIGEKYLTSNLNESDKDASRLLNEHNEFKSNCKETHEKVLLLRQIAKSTLESGHSHAVQFSYWVKAVDGKYKEFCAKMKQYRVKLESQINGDDSSMKSPEEAEAVEKSSLSSETSDRTLEERIQQSASKINEAKRKSARKREFILAELIQTERVYVDDLNTCIRCYKRQLETMQDIPTSLIGKVDILFSNIEDIYAFHQSIFLKELEKYESIPEDVGHCFVTWAKKFSIYVTYCKNKPDSNHCLVNCAFDYFEKLQYKQNLPAPLSSYLIKPVQRITKYQLLLKDLLSCCDEDKGELKEGLEVMLNVPKRANDALHFSMLDGYEQHEYFGDVILQDSFTAWDQRQLIKKGKERHLFLFDVCLVFAKKSLDNSGKAKYSYKFKLMINEMGNHIKEHIEGDQCKFAITLTSNLSDNKIILKAPSLDTKLAWTKKLRELIQEHVFSSLRRISRELDDSISVDDLGLDSSRLQAGSMTSVNTNASTGTSDSGGSLCGLPPPPSDLRVSKK</sequence>
<dbReference type="InterPro" id="IPR035899">
    <property type="entry name" value="DBL_dom_sf"/>
</dbReference>